<accession>A0A8J3F990</accession>
<evidence type="ECO:0000259" key="4">
    <source>
        <dbReference type="PROSITE" id="PS50887"/>
    </source>
</evidence>
<proteinExistence type="predicted"/>
<dbReference type="Gene3D" id="3.30.70.270">
    <property type="match status" value="1"/>
</dbReference>
<dbReference type="InterPro" id="IPR043128">
    <property type="entry name" value="Rev_trsase/Diguanyl_cyclase"/>
</dbReference>
<dbReference type="Pfam" id="PF00990">
    <property type="entry name" value="GGDEF"/>
    <property type="match status" value="1"/>
</dbReference>
<comment type="caution">
    <text evidence="5">The sequence shown here is derived from an EMBL/GenBank/DDBJ whole genome shotgun (WGS) entry which is preliminary data.</text>
</comment>
<feature type="transmembrane region" description="Helical" evidence="3">
    <location>
        <begin position="189"/>
        <end position="209"/>
    </location>
</feature>
<keyword evidence="3" id="KW-1133">Transmembrane helix</keyword>
<feature type="transmembrane region" description="Helical" evidence="3">
    <location>
        <begin position="151"/>
        <end position="169"/>
    </location>
</feature>
<dbReference type="Proteomes" id="UP000627205">
    <property type="component" value="Unassembled WGS sequence"/>
</dbReference>
<dbReference type="RefSeq" id="WP_188420450.1">
    <property type="nucleotide sequence ID" value="NZ_BMDP01000002.1"/>
</dbReference>
<keyword evidence="3" id="KW-0472">Membrane</keyword>
<name>A0A8J3F990_9BURK</name>
<dbReference type="CDD" id="cd01949">
    <property type="entry name" value="GGDEF"/>
    <property type="match status" value="1"/>
</dbReference>
<dbReference type="GO" id="GO:1902201">
    <property type="term" value="P:negative regulation of bacterial-type flagellum-dependent cell motility"/>
    <property type="evidence" value="ECO:0007669"/>
    <property type="project" value="TreeGrafter"/>
</dbReference>
<dbReference type="PANTHER" id="PTHR45138">
    <property type="entry name" value="REGULATORY COMPONENTS OF SENSORY TRANSDUCTION SYSTEM"/>
    <property type="match status" value="1"/>
</dbReference>
<dbReference type="EC" id="2.7.7.65" evidence="1"/>
<dbReference type="PROSITE" id="PS50887">
    <property type="entry name" value="GGDEF"/>
    <property type="match status" value="1"/>
</dbReference>
<feature type="transmembrane region" description="Helical" evidence="3">
    <location>
        <begin position="36"/>
        <end position="53"/>
    </location>
</feature>
<feature type="transmembrane region" description="Helical" evidence="3">
    <location>
        <begin position="6"/>
        <end position="24"/>
    </location>
</feature>
<dbReference type="InterPro" id="IPR029787">
    <property type="entry name" value="Nucleotide_cyclase"/>
</dbReference>
<gene>
    <name evidence="5" type="ORF">GCM10011430_15670</name>
</gene>
<organism evidence="5 6">
    <name type="scientific">Oxalicibacterium solurbis</name>
    <dbReference type="NCBI Taxonomy" id="69280"/>
    <lineage>
        <taxon>Bacteria</taxon>
        <taxon>Pseudomonadati</taxon>
        <taxon>Pseudomonadota</taxon>
        <taxon>Betaproteobacteria</taxon>
        <taxon>Burkholderiales</taxon>
        <taxon>Oxalobacteraceae</taxon>
        <taxon>Oxalicibacterium</taxon>
    </lineage>
</organism>
<evidence type="ECO:0000256" key="1">
    <source>
        <dbReference type="ARBA" id="ARBA00012528"/>
    </source>
</evidence>
<feature type="transmembrane region" description="Helical" evidence="3">
    <location>
        <begin position="92"/>
        <end position="110"/>
    </location>
</feature>
<reference evidence="5" key="2">
    <citation type="submission" date="2020-09" db="EMBL/GenBank/DDBJ databases">
        <authorList>
            <person name="Sun Q."/>
            <person name="Sedlacek I."/>
        </authorList>
    </citation>
    <scope>NUCLEOTIDE SEQUENCE</scope>
    <source>
        <strain evidence="5">CCM 7664</strain>
    </source>
</reference>
<evidence type="ECO:0000313" key="5">
    <source>
        <dbReference type="EMBL" id="GGI54393.1"/>
    </source>
</evidence>
<evidence type="ECO:0000313" key="6">
    <source>
        <dbReference type="Proteomes" id="UP000627205"/>
    </source>
</evidence>
<dbReference type="SUPFAM" id="SSF55073">
    <property type="entry name" value="Nucleotide cyclase"/>
    <property type="match status" value="1"/>
</dbReference>
<dbReference type="GO" id="GO:0052621">
    <property type="term" value="F:diguanylate cyclase activity"/>
    <property type="evidence" value="ECO:0007669"/>
    <property type="project" value="UniProtKB-EC"/>
</dbReference>
<dbReference type="GO" id="GO:0043709">
    <property type="term" value="P:cell adhesion involved in single-species biofilm formation"/>
    <property type="evidence" value="ECO:0007669"/>
    <property type="project" value="TreeGrafter"/>
</dbReference>
<dbReference type="InterPro" id="IPR000160">
    <property type="entry name" value="GGDEF_dom"/>
</dbReference>
<evidence type="ECO:0000256" key="3">
    <source>
        <dbReference type="SAM" id="Phobius"/>
    </source>
</evidence>
<feature type="domain" description="GGDEF" evidence="4">
    <location>
        <begin position="251"/>
        <end position="383"/>
    </location>
</feature>
<dbReference type="SMART" id="SM00267">
    <property type="entry name" value="GGDEF"/>
    <property type="match status" value="1"/>
</dbReference>
<keyword evidence="3" id="KW-0812">Transmembrane</keyword>
<dbReference type="NCBIfam" id="TIGR00254">
    <property type="entry name" value="GGDEF"/>
    <property type="match status" value="1"/>
</dbReference>
<dbReference type="AlphaFoldDB" id="A0A8J3F990"/>
<dbReference type="EMBL" id="BMDP01000002">
    <property type="protein sequence ID" value="GGI54393.1"/>
    <property type="molecule type" value="Genomic_DNA"/>
</dbReference>
<reference evidence="5" key="1">
    <citation type="journal article" date="2014" name="Int. J. Syst. Evol. Microbiol.">
        <title>Complete genome sequence of Corynebacterium casei LMG S-19264T (=DSM 44701T), isolated from a smear-ripened cheese.</title>
        <authorList>
            <consortium name="US DOE Joint Genome Institute (JGI-PGF)"/>
            <person name="Walter F."/>
            <person name="Albersmeier A."/>
            <person name="Kalinowski J."/>
            <person name="Ruckert C."/>
        </authorList>
    </citation>
    <scope>NUCLEOTIDE SEQUENCE</scope>
    <source>
        <strain evidence="5">CCM 7664</strain>
    </source>
</reference>
<keyword evidence="6" id="KW-1185">Reference proteome</keyword>
<dbReference type="GO" id="GO:0005886">
    <property type="term" value="C:plasma membrane"/>
    <property type="evidence" value="ECO:0007669"/>
    <property type="project" value="TreeGrafter"/>
</dbReference>
<feature type="transmembrane region" description="Helical" evidence="3">
    <location>
        <begin position="116"/>
        <end position="139"/>
    </location>
</feature>
<dbReference type="PANTHER" id="PTHR45138:SF9">
    <property type="entry name" value="DIGUANYLATE CYCLASE DGCM-RELATED"/>
    <property type="match status" value="1"/>
</dbReference>
<dbReference type="FunFam" id="3.30.70.270:FF:000001">
    <property type="entry name" value="Diguanylate cyclase domain protein"/>
    <property type="match status" value="1"/>
</dbReference>
<sequence length="383" mass="41803">MLNSFNLLLLTAAFGVVMLFVLLSLMRSGIPGVRDWLLAIVSAVVALLLFAGRGKIAPILTIELANTLYAAAICLLYTGFCRFLSRPIPVKTLAGSLALLIALLSLFHYGRDMLHVRIALVSLFHGALCLVIGLLVLRASSDDTARYSRRFTGCMAIFFAFCHGVRGIVHGSNLEQLSSAFQSSPVNLLFISMGTMVIPVFSMGIIMIVHNRMMEQAMAAANRDFLTGAWSRRAFFELAERELVRVRRTGRALSLLLFDVDHFKQINDTHGHAVGDRVLQEIVQRVEKEIRGMDCIARVGGEEFAVLLPETDAAAAMVIAERLRLTLAAVPDAAQIRLVPCTVSIGMAVRTEQESVADLMRRADTALYQAKAGGRNRIASAAA</sequence>
<protein>
    <recommendedName>
        <fullName evidence="1">diguanylate cyclase</fullName>
        <ecNumber evidence="1">2.7.7.65</ecNumber>
    </recommendedName>
</protein>
<evidence type="ECO:0000256" key="2">
    <source>
        <dbReference type="ARBA" id="ARBA00034247"/>
    </source>
</evidence>
<comment type="catalytic activity">
    <reaction evidence="2">
        <text>2 GTP = 3',3'-c-di-GMP + 2 diphosphate</text>
        <dbReference type="Rhea" id="RHEA:24898"/>
        <dbReference type="ChEBI" id="CHEBI:33019"/>
        <dbReference type="ChEBI" id="CHEBI:37565"/>
        <dbReference type="ChEBI" id="CHEBI:58805"/>
        <dbReference type="EC" id="2.7.7.65"/>
    </reaction>
</comment>
<feature type="transmembrane region" description="Helical" evidence="3">
    <location>
        <begin position="59"/>
        <end position="80"/>
    </location>
</feature>
<dbReference type="InterPro" id="IPR050469">
    <property type="entry name" value="Diguanylate_Cyclase"/>
</dbReference>